<dbReference type="AlphaFoldDB" id="A0A822Z7Z8"/>
<proteinExistence type="predicted"/>
<comment type="caution">
    <text evidence="1">The sequence shown here is derived from an EMBL/GenBank/DDBJ whole genome shotgun (WGS) entry which is preliminary data.</text>
</comment>
<dbReference type="Proteomes" id="UP000607653">
    <property type="component" value="Unassembled WGS sequence"/>
</dbReference>
<sequence>MVSIIGNFEDMYDFFFFDKTT</sequence>
<organism evidence="1 2">
    <name type="scientific">Nelumbo nucifera</name>
    <name type="common">Sacred lotus</name>
    <dbReference type="NCBI Taxonomy" id="4432"/>
    <lineage>
        <taxon>Eukaryota</taxon>
        <taxon>Viridiplantae</taxon>
        <taxon>Streptophyta</taxon>
        <taxon>Embryophyta</taxon>
        <taxon>Tracheophyta</taxon>
        <taxon>Spermatophyta</taxon>
        <taxon>Magnoliopsida</taxon>
        <taxon>Proteales</taxon>
        <taxon>Nelumbonaceae</taxon>
        <taxon>Nelumbo</taxon>
    </lineage>
</organism>
<name>A0A822Z7Z8_NELNU</name>
<dbReference type="EMBL" id="DUZY01000006">
    <property type="protein sequence ID" value="DAD42524.1"/>
    <property type="molecule type" value="Genomic_DNA"/>
</dbReference>
<evidence type="ECO:0000313" key="1">
    <source>
        <dbReference type="EMBL" id="DAD42524.1"/>
    </source>
</evidence>
<protein>
    <submittedName>
        <fullName evidence="1">Uncharacterized protein</fullName>
    </submittedName>
</protein>
<reference evidence="1 2" key="1">
    <citation type="journal article" date="2020" name="Mol. Biol. Evol.">
        <title>Distinct Expression and Methylation Patterns for Genes with Different Fates following a Single Whole-Genome Duplication in Flowering Plants.</title>
        <authorList>
            <person name="Shi T."/>
            <person name="Rahmani R.S."/>
            <person name="Gugger P.F."/>
            <person name="Wang M."/>
            <person name="Li H."/>
            <person name="Zhang Y."/>
            <person name="Li Z."/>
            <person name="Wang Q."/>
            <person name="Van de Peer Y."/>
            <person name="Marchal K."/>
            <person name="Chen J."/>
        </authorList>
    </citation>
    <scope>NUCLEOTIDE SEQUENCE [LARGE SCALE GENOMIC DNA]</scope>
    <source>
        <tissue evidence="1">Leaf</tissue>
    </source>
</reference>
<keyword evidence="2" id="KW-1185">Reference proteome</keyword>
<accession>A0A822Z7Z8</accession>
<evidence type="ECO:0000313" key="2">
    <source>
        <dbReference type="Proteomes" id="UP000607653"/>
    </source>
</evidence>
<gene>
    <name evidence="1" type="ORF">HUJ06_000754</name>
</gene>